<organism evidence="2 3">
    <name type="scientific">Orenia marismortui</name>
    <dbReference type="NCBI Taxonomy" id="46469"/>
    <lineage>
        <taxon>Bacteria</taxon>
        <taxon>Bacillati</taxon>
        <taxon>Bacillota</taxon>
        <taxon>Clostridia</taxon>
        <taxon>Halanaerobiales</taxon>
        <taxon>Halobacteroidaceae</taxon>
        <taxon>Orenia</taxon>
    </lineage>
</organism>
<comment type="caution">
    <text evidence="2">The sequence shown here is derived from an EMBL/GenBank/DDBJ whole genome shotgun (WGS) entry which is preliminary data.</text>
</comment>
<dbReference type="RefSeq" id="WP_134115941.1">
    <property type="nucleotide sequence ID" value="NZ_SOEG01000008.1"/>
</dbReference>
<reference evidence="2 3" key="1">
    <citation type="submission" date="2019-03" db="EMBL/GenBank/DDBJ databases">
        <title>Subsurface microbial communities from deep shales in Ohio and West Virginia, USA.</title>
        <authorList>
            <person name="Wrighton K."/>
        </authorList>
    </citation>
    <scope>NUCLEOTIDE SEQUENCE [LARGE SCALE GENOMIC DNA]</scope>
    <source>
        <strain evidence="2 3">MSL 6dP</strain>
    </source>
</reference>
<accession>A0A4R8H8G2</accession>
<keyword evidence="1" id="KW-0812">Transmembrane</keyword>
<dbReference type="EMBL" id="SOEG01000008">
    <property type="protein sequence ID" value="TDX52082.1"/>
    <property type="molecule type" value="Genomic_DNA"/>
</dbReference>
<dbReference type="STRING" id="926561.GCA_000379025_02509"/>
<evidence type="ECO:0000313" key="3">
    <source>
        <dbReference type="Proteomes" id="UP000295832"/>
    </source>
</evidence>
<feature type="transmembrane region" description="Helical" evidence="1">
    <location>
        <begin position="21"/>
        <end position="43"/>
    </location>
</feature>
<dbReference type="Proteomes" id="UP000295832">
    <property type="component" value="Unassembled WGS sequence"/>
</dbReference>
<protein>
    <recommendedName>
        <fullName evidence="4">Solute:sodium symporter small subunit</fullName>
    </recommendedName>
</protein>
<proteinExistence type="predicted"/>
<name>A0A4R8H8G2_9FIRM</name>
<evidence type="ECO:0000313" key="2">
    <source>
        <dbReference type="EMBL" id="TDX52082.1"/>
    </source>
</evidence>
<feature type="transmembrane region" description="Helical" evidence="1">
    <location>
        <begin position="63"/>
        <end position="82"/>
    </location>
</feature>
<keyword evidence="1" id="KW-1133">Transmembrane helix</keyword>
<evidence type="ECO:0008006" key="4">
    <source>
        <dbReference type="Google" id="ProtNLM"/>
    </source>
</evidence>
<dbReference type="AlphaFoldDB" id="A0A4R8H8G2"/>
<gene>
    <name evidence="2" type="ORF">C7959_1084</name>
</gene>
<sequence length="95" mass="11270">MNEEEKRKWEQIKARGKLHYILIHGILGWGFITALAYLFFTFIIKYGFDLSLLSSKDFLQELAISLIVFPIVGILQSLFAWNKKERIYSEERKKE</sequence>
<keyword evidence="3" id="KW-1185">Reference proteome</keyword>
<keyword evidence="1" id="KW-0472">Membrane</keyword>
<evidence type="ECO:0000256" key="1">
    <source>
        <dbReference type="SAM" id="Phobius"/>
    </source>
</evidence>